<keyword evidence="1" id="KW-0812">Transmembrane</keyword>
<name>A0A7X5N452_XANPE</name>
<dbReference type="EMBL" id="JAAGYU010002223">
    <property type="protein sequence ID" value="NEL81088.1"/>
    <property type="molecule type" value="Genomic_DNA"/>
</dbReference>
<evidence type="ECO:0000313" key="3">
    <source>
        <dbReference type="Proteomes" id="UP000471082"/>
    </source>
</evidence>
<evidence type="ECO:0000313" key="2">
    <source>
        <dbReference type="EMBL" id="NEL81088.1"/>
    </source>
</evidence>
<organism evidence="2 3">
    <name type="scientific">Xanthomonas perforans</name>
    <dbReference type="NCBI Taxonomy" id="442694"/>
    <lineage>
        <taxon>Bacteria</taxon>
        <taxon>Pseudomonadati</taxon>
        <taxon>Pseudomonadota</taxon>
        <taxon>Gammaproteobacteria</taxon>
        <taxon>Lysobacterales</taxon>
        <taxon>Lysobacteraceae</taxon>
        <taxon>Xanthomonas</taxon>
    </lineage>
</organism>
<evidence type="ECO:0000256" key="1">
    <source>
        <dbReference type="SAM" id="Phobius"/>
    </source>
</evidence>
<dbReference type="AlphaFoldDB" id="A0A7X5N452"/>
<sequence length="46" mass="4935">MSDILRWLVDMVARFTRSLDWVLCLALGALMVIGLSVLKSAGGAAN</sequence>
<feature type="transmembrane region" description="Helical" evidence="1">
    <location>
        <begin position="21"/>
        <end position="38"/>
    </location>
</feature>
<accession>A0A7X5N452</accession>
<feature type="non-terminal residue" evidence="2">
    <location>
        <position position="46"/>
    </location>
</feature>
<keyword evidence="1" id="KW-1133">Transmembrane helix</keyword>
<protein>
    <submittedName>
        <fullName evidence="2">Rod shape-determining protein RodA</fullName>
    </submittedName>
</protein>
<gene>
    <name evidence="2" type="ORF">G3W61_33065</name>
</gene>
<comment type="caution">
    <text evidence="2">The sequence shown here is derived from an EMBL/GenBank/DDBJ whole genome shotgun (WGS) entry which is preliminary data.</text>
</comment>
<proteinExistence type="predicted"/>
<reference evidence="2 3" key="1">
    <citation type="submission" date="2019-11" db="EMBL/GenBank/DDBJ databases">
        <title>Genome-resolved metagenomics to study the prevalence of co-infection and intraspecific heterogeneity among plant pathogen metapopulations.</title>
        <authorList>
            <person name="Newberry E."/>
            <person name="Bhandari R."/>
            <person name="Kemble J."/>
            <person name="Sikora E."/>
            <person name="Potnis N."/>
        </authorList>
    </citation>
    <scope>NUCLEOTIDE SEQUENCE [LARGE SCALE GENOMIC DNA]</scope>
    <source>
        <strain evidence="2">Xp_Tom_Tuscaloosa_18b</strain>
    </source>
</reference>
<dbReference type="Proteomes" id="UP000471082">
    <property type="component" value="Unassembled WGS sequence"/>
</dbReference>
<keyword evidence="1" id="KW-0472">Membrane</keyword>